<evidence type="ECO:0000256" key="1">
    <source>
        <dbReference type="SAM" id="MobiDB-lite"/>
    </source>
</evidence>
<feature type="compositionally biased region" description="Low complexity" evidence="1">
    <location>
        <begin position="299"/>
        <end position="311"/>
    </location>
</feature>
<comment type="caution">
    <text evidence="2">The sequence shown here is derived from an EMBL/GenBank/DDBJ whole genome shotgun (WGS) entry which is preliminary data.</text>
</comment>
<dbReference type="EMBL" id="JAQQWL010000011">
    <property type="protein sequence ID" value="KAK8049336.1"/>
    <property type="molecule type" value="Genomic_DNA"/>
</dbReference>
<feature type="compositionally biased region" description="Polar residues" evidence="1">
    <location>
        <begin position="627"/>
        <end position="643"/>
    </location>
</feature>
<evidence type="ECO:0000313" key="2">
    <source>
        <dbReference type="EMBL" id="KAK8049336.1"/>
    </source>
</evidence>
<organism evidence="2 3">
    <name type="scientific">Apiospora phragmitis</name>
    <dbReference type="NCBI Taxonomy" id="2905665"/>
    <lineage>
        <taxon>Eukaryota</taxon>
        <taxon>Fungi</taxon>
        <taxon>Dikarya</taxon>
        <taxon>Ascomycota</taxon>
        <taxon>Pezizomycotina</taxon>
        <taxon>Sordariomycetes</taxon>
        <taxon>Xylariomycetidae</taxon>
        <taxon>Amphisphaeriales</taxon>
        <taxon>Apiosporaceae</taxon>
        <taxon>Apiospora</taxon>
    </lineage>
</organism>
<feature type="region of interest" description="Disordered" evidence="1">
    <location>
        <begin position="16"/>
        <end position="643"/>
    </location>
</feature>
<dbReference type="Proteomes" id="UP001480595">
    <property type="component" value="Unassembled WGS sequence"/>
</dbReference>
<feature type="compositionally biased region" description="Low complexity" evidence="1">
    <location>
        <begin position="85"/>
        <end position="95"/>
    </location>
</feature>
<feature type="compositionally biased region" description="Gly residues" evidence="1">
    <location>
        <begin position="467"/>
        <end position="482"/>
    </location>
</feature>
<protein>
    <submittedName>
        <fullName evidence="2">Uncharacterized protein</fullName>
    </submittedName>
</protein>
<feature type="compositionally biased region" description="Polar residues" evidence="1">
    <location>
        <begin position="339"/>
        <end position="362"/>
    </location>
</feature>
<sequence>MLPIQSKVSHVEHVLEDGADPEPNAFHDPQNGILRHYSGAAYGNPHSRLYPQRSYKESPPVGTPHPLNNPWYHGFQPDTRTNSAPQQGPGPEQPQYLGQARDPSSHSTLSRARDLNSRNGLNKAPSLCLLNNLPRNDSPSVGAVQRKEKKNVAFSARDASSGFGEPGSGSGRAAPPGAGRKPAGAKDTNTLWAASNKSQGSGGRKTTDSRQKDAGSNSKANYAGETVDSFLSRLKSNSSKHDSPQQRQGGSVGGGSVRNNAQNDASYAGWNGQDNGFATGPPAAAGVGSNNGGWGGSNQWGDGQNNNNNTNFGGGSQGWNNNTNSAPDNSNTNGGWDQGFNTGFSGQRNSAAGSNQQQQPAWGSNKSGSKKNESPMQFGNGSNQPNGAQVSPVQGSQPNWGANDAAQDWGNSNNNNADQGWGNGNNNAGQDWGGGGSNHGGGPDWGAGSNHGGGGQDWGNTSNHGGQTTGWGNGVDMGGVGGDANDDSGWPAVPANNDSNVIGGGNGSNGSKKSSKKSKGSGGGSKKSWKQGDNNVGPSSHHSGDIPGAWPSSNDQQQQPQSQSNSRNGGNVMESNENDVDDFGDSGAANNNFNGGGADWHDTSAAQGTSFWEQEGKGTENVVQGMPGNNNNDALKTGGSSWW</sequence>
<feature type="compositionally biased region" description="Low complexity" evidence="1">
    <location>
        <begin position="551"/>
        <end position="566"/>
    </location>
</feature>
<reference evidence="2 3" key="1">
    <citation type="submission" date="2023-01" db="EMBL/GenBank/DDBJ databases">
        <title>Analysis of 21 Apiospora genomes using comparative genomics revels a genus with tremendous synthesis potential of carbohydrate active enzymes and secondary metabolites.</title>
        <authorList>
            <person name="Sorensen T."/>
        </authorList>
    </citation>
    <scope>NUCLEOTIDE SEQUENCE [LARGE SCALE GENOMIC DNA]</scope>
    <source>
        <strain evidence="2 3">CBS 135458</strain>
    </source>
</reference>
<feature type="compositionally biased region" description="Gly residues" evidence="1">
    <location>
        <begin position="431"/>
        <end position="457"/>
    </location>
</feature>
<proteinExistence type="predicted"/>
<dbReference type="GeneID" id="92095538"/>
<accession>A0ABR1TRS1</accession>
<evidence type="ECO:0000313" key="3">
    <source>
        <dbReference type="Proteomes" id="UP001480595"/>
    </source>
</evidence>
<name>A0ABR1TRS1_9PEZI</name>
<feature type="compositionally biased region" description="Polar residues" evidence="1">
    <location>
        <begin position="187"/>
        <end position="199"/>
    </location>
</feature>
<feature type="compositionally biased region" description="Low complexity" evidence="1">
    <location>
        <begin position="406"/>
        <end position="430"/>
    </location>
</feature>
<feature type="compositionally biased region" description="Polar residues" evidence="1">
    <location>
        <begin position="531"/>
        <end position="541"/>
    </location>
</feature>
<feature type="compositionally biased region" description="Polar residues" evidence="1">
    <location>
        <begin position="374"/>
        <end position="400"/>
    </location>
</feature>
<feature type="compositionally biased region" description="Low complexity" evidence="1">
    <location>
        <begin position="318"/>
        <end position="333"/>
    </location>
</feature>
<feature type="compositionally biased region" description="Low complexity" evidence="1">
    <location>
        <begin position="171"/>
        <end position="186"/>
    </location>
</feature>
<feature type="compositionally biased region" description="Gly residues" evidence="1">
    <location>
        <begin position="289"/>
        <end position="298"/>
    </location>
</feature>
<gene>
    <name evidence="2" type="ORF">PG994_011066</name>
</gene>
<keyword evidence="3" id="KW-1185">Reference proteome</keyword>
<dbReference type="RefSeq" id="XP_066711585.1">
    <property type="nucleotide sequence ID" value="XM_066862475.1"/>
</dbReference>